<organism evidence="2 3">
    <name type="scientific">Goodea atripinnis</name>
    <dbReference type="NCBI Taxonomy" id="208336"/>
    <lineage>
        <taxon>Eukaryota</taxon>
        <taxon>Metazoa</taxon>
        <taxon>Chordata</taxon>
        <taxon>Craniata</taxon>
        <taxon>Vertebrata</taxon>
        <taxon>Euteleostomi</taxon>
        <taxon>Actinopterygii</taxon>
        <taxon>Neopterygii</taxon>
        <taxon>Teleostei</taxon>
        <taxon>Neoteleostei</taxon>
        <taxon>Acanthomorphata</taxon>
        <taxon>Ovalentaria</taxon>
        <taxon>Atherinomorphae</taxon>
        <taxon>Cyprinodontiformes</taxon>
        <taxon>Goodeidae</taxon>
        <taxon>Goodea</taxon>
    </lineage>
</organism>
<sequence length="80" mass="8516">MTVATKIALQMACKIGGELWSVEIPLKQLMVVGIDCYHDTSAGKRSIGALVASLNPTMSRLVTATQTANVLLHTSSVLFI</sequence>
<dbReference type="SUPFAM" id="SSF53098">
    <property type="entry name" value="Ribonuclease H-like"/>
    <property type="match status" value="1"/>
</dbReference>
<evidence type="ECO:0000259" key="1">
    <source>
        <dbReference type="PROSITE" id="PS50822"/>
    </source>
</evidence>
<evidence type="ECO:0000313" key="3">
    <source>
        <dbReference type="Proteomes" id="UP001476798"/>
    </source>
</evidence>
<accession>A0ABV0P368</accession>
<dbReference type="InterPro" id="IPR003165">
    <property type="entry name" value="Piwi"/>
</dbReference>
<name>A0ABV0P368_9TELE</name>
<gene>
    <name evidence="2" type="primary">PIWIL1_2</name>
    <name evidence="2" type="ORF">GOODEAATRI_010954</name>
</gene>
<comment type="caution">
    <text evidence="2">The sequence shown here is derived from an EMBL/GenBank/DDBJ whole genome shotgun (WGS) entry which is preliminary data.</text>
</comment>
<dbReference type="InterPro" id="IPR012337">
    <property type="entry name" value="RNaseH-like_sf"/>
</dbReference>
<keyword evidence="3" id="KW-1185">Reference proteome</keyword>
<reference evidence="2 3" key="1">
    <citation type="submission" date="2021-06" db="EMBL/GenBank/DDBJ databases">
        <authorList>
            <person name="Palmer J.M."/>
        </authorList>
    </citation>
    <scope>NUCLEOTIDE SEQUENCE [LARGE SCALE GENOMIC DNA]</scope>
    <source>
        <strain evidence="2 3">GA_2019</strain>
        <tissue evidence="2">Muscle</tissue>
    </source>
</reference>
<dbReference type="EMBL" id="JAHRIO010060628">
    <property type="protein sequence ID" value="MEQ2178146.1"/>
    <property type="molecule type" value="Genomic_DNA"/>
</dbReference>
<proteinExistence type="predicted"/>
<dbReference type="InterPro" id="IPR036397">
    <property type="entry name" value="RNaseH_sf"/>
</dbReference>
<feature type="domain" description="Piwi" evidence="1">
    <location>
        <begin position="1"/>
        <end position="55"/>
    </location>
</feature>
<dbReference type="Proteomes" id="UP001476798">
    <property type="component" value="Unassembled WGS sequence"/>
</dbReference>
<dbReference type="Gene3D" id="3.30.420.10">
    <property type="entry name" value="Ribonuclease H-like superfamily/Ribonuclease H"/>
    <property type="match status" value="1"/>
</dbReference>
<dbReference type="Pfam" id="PF02171">
    <property type="entry name" value="Piwi"/>
    <property type="match status" value="1"/>
</dbReference>
<dbReference type="PROSITE" id="PS50822">
    <property type="entry name" value="PIWI"/>
    <property type="match status" value="1"/>
</dbReference>
<evidence type="ECO:0000313" key="2">
    <source>
        <dbReference type="EMBL" id="MEQ2178146.1"/>
    </source>
</evidence>
<protein>
    <submittedName>
        <fullName evidence="2">Piwi-like protein 1</fullName>
    </submittedName>
</protein>